<evidence type="ECO:0000313" key="1">
    <source>
        <dbReference type="EMBL" id="TKR31073.1"/>
    </source>
</evidence>
<protein>
    <submittedName>
        <fullName evidence="1">Heme-binding protein</fullName>
    </submittedName>
</protein>
<dbReference type="InterPro" id="IPR052517">
    <property type="entry name" value="GlcG_carb_metab_protein"/>
</dbReference>
<sequence length="191" mass="19206">MGLSAICLMPGEFFMLHRHKSASFRLPTRVTAAILAAACPAWVAAADGDKAGDVVSVASLSGTGAQRVLQRALAEARTRKENVCVVVLNAAGDLRTAECMDRASSAAFAIALGKATTSAAFRARTRGFEQAVEGGAAELLAAPNMMPIDGGAPVLVDGQVVGAVGVSGGRSDIDGDIAAAAAAAIGAERAR</sequence>
<dbReference type="Proteomes" id="UP000308707">
    <property type="component" value="Unassembled WGS sequence"/>
</dbReference>
<dbReference type="AlphaFoldDB" id="A0A4V5ZQ26"/>
<evidence type="ECO:0000313" key="2">
    <source>
        <dbReference type="Proteomes" id="UP000308707"/>
    </source>
</evidence>
<name>A0A4V5ZQ26_9GAMM</name>
<dbReference type="PANTHER" id="PTHR34309:SF1">
    <property type="entry name" value="PROTEIN GLCG"/>
    <property type="match status" value="1"/>
</dbReference>
<comment type="caution">
    <text evidence="1">The sequence shown here is derived from an EMBL/GenBank/DDBJ whole genome shotgun (WGS) entry which is preliminary data.</text>
</comment>
<reference evidence="1 2" key="1">
    <citation type="submission" date="2019-04" db="EMBL/GenBank/DDBJ databases">
        <title>Reference strain of H23.</title>
        <authorList>
            <person name="Luo X."/>
        </authorList>
    </citation>
    <scope>NUCLEOTIDE SEQUENCE [LARGE SCALE GENOMIC DNA]</scope>
    <source>
        <strain evidence="1 2">H23</strain>
    </source>
</reference>
<dbReference type="PANTHER" id="PTHR34309">
    <property type="entry name" value="SLR1406 PROTEIN"/>
    <property type="match status" value="1"/>
</dbReference>
<dbReference type="Pfam" id="PF03928">
    <property type="entry name" value="HbpS-like"/>
    <property type="match status" value="1"/>
</dbReference>
<dbReference type="Gene3D" id="3.30.450.150">
    <property type="entry name" value="Haem-degrading domain"/>
    <property type="match status" value="1"/>
</dbReference>
<keyword evidence="2" id="KW-1185">Reference proteome</keyword>
<dbReference type="InterPro" id="IPR005624">
    <property type="entry name" value="PduO/GlcC-like"/>
</dbReference>
<organism evidence="1 2">
    <name type="scientific">Luteimonas gilva</name>
    <dbReference type="NCBI Taxonomy" id="2572684"/>
    <lineage>
        <taxon>Bacteria</taxon>
        <taxon>Pseudomonadati</taxon>
        <taxon>Pseudomonadota</taxon>
        <taxon>Gammaproteobacteria</taxon>
        <taxon>Lysobacterales</taxon>
        <taxon>Lysobacteraceae</taxon>
        <taxon>Luteimonas</taxon>
    </lineage>
</organism>
<accession>A0A4V5ZQ26</accession>
<dbReference type="SUPFAM" id="SSF143744">
    <property type="entry name" value="GlcG-like"/>
    <property type="match status" value="1"/>
</dbReference>
<proteinExistence type="predicted"/>
<gene>
    <name evidence="1" type="ORF">FCE95_13485</name>
</gene>
<dbReference type="EMBL" id="SZUA01000002">
    <property type="protein sequence ID" value="TKR31073.1"/>
    <property type="molecule type" value="Genomic_DNA"/>
</dbReference>
<dbReference type="InterPro" id="IPR038084">
    <property type="entry name" value="PduO/GlcC-like_sf"/>
</dbReference>